<evidence type="ECO:0000313" key="1">
    <source>
        <dbReference type="EMBL" id="MBW0498350.1"/>
    </source>
</evidence>
<reference evidence="1" key="1">
    <citation type="submission" date="2021-03" db="EMBL/GenBank/DDBJ databases">
        <title>Draft genome sequence of rust myrtle Austropuccinia psidii MF-1, a brazilian biotype.</title>
        <authorList>
            <person name="Quecine M.C."/>
            <person name="Pachon D.M.R."/>
            <person name="Bonatelli M.L."/>
            <person name="Correr F.H."/>
            <person name="Franceschini L.M."/>
            <person name="Leite T.F."/>
            <person name="Margarido G.R.A."/>
            <person name="Almeida C.A."/>
            <person name="Ferrarezi J.A."/>
            <person name="Labate C.A."/>
        </authorList>
    </citation>
    <scope>NUCLEOTIDE SEQUENCE</scope>
    <source>
        <strain evidence="1">MF-1</strain>
    </source>
</reference>
<gene>
    <name evidence="1" type="ORF">O181_038065</name>
</gene>
<keyword evidence="2" id="KW-1185">Reference proteome</keyword>
<organism evidence="1 2">
    <name type="scientific">Austropuccinia psidii MF-1</name>
    <dbReference type="NCBI Taxonomy" id="1389203"/>
    <lineage>
        <taxon>Eukaryota</taxon>
        <taxon>Fungi</taxon>
        <taxon>Dikarya</taxon>
        <taxon>Basidiomycota</taxon>
        <taxon>Pucciniomycotina</taxon>
        <taxon>Pucciniomycetes</taxon>
        <taxon>Pucciniales</taxon>
        <taxon>Sphaerophragmiaceae</taxon>
        <taxon>Austropuccinia</taxon>
    </lineage>
</organism>
<proteinExistence type="predicted"/>
<dbReference type="AlphaFoldDB" id="A0A9Q3DC71"/>
<accession>A0A9Q3DC71</accession>
<name>A0A9Q3DC71_9BASI</name>
<sequence length="119" mass="12997">MVLGYDFLYHVNPINDCKNGFITYYASHKDSSGISSSTSNGLATDVNSFSLVGDLKTPSLPSSVNIPSLIPSESLLQSRAEVFKERKCFGEDVAISSLHLFHGDKDLPPLSFHASMKEQ</sequence>
<dbReference type="Proteomes" id="UP000765509">
    <property type="component" value="Unassembled WGS sequence"/>
</dbReference>
<protein>
    <submittedName>
        <fullName evidence="1">Uncharacterized protein</fullName>
    </submittedName>
</protein>
<comment type="caution">
    <text evidence="1">The sequence shown here is derived from an EMBL/GenBank/DDBJ whole genome shotgun (WGS) entry which is preliminary data.</text>
</comment>
<dbReference type="EMBL" id="AVOT02014688">
    <property type="protein sequence ID" value="MBW0498350.1"/>
    <property type="molecule type" value="Genomic_DNA"/>
</dbReference>
<evidence type="ECO:0000313" key="2">
    <source>
        <dbReference type="Proteomes" id="UP000765509"/>
    </source>
</evidence>